<dbReference type="EMBL" id="JBHUEE010000002">
    <property type="protein sequence ID" value="MFD1717012.1"/>
    <property type="molecule type" value="Genomic_DNA"/>
</dbReference>
<dbReference type="SUPFAM" id="SSF53448">
    <property type="entry name" value="Nucleotide-diphospho-sugar transferases"/>
    <property type="match status" value="1"/>
</dbReference>
<gene>
    <name evidence="7" type="ORF">ACFSE6_04150</name>
</gene>
<dbReference type="Gene3D" id="3.90.550.60">
    <property type="match status" value="1"/>
</dbReference>
<dbReference type="InterPro" id="IPR045699">
    <property type="entry name" value="GlfT2_C"/>
</dbReference>
<proteinExistence type="inferred from homology"/>
<dbReference type="EC" id="2.4.-.-" evidence="7"/>
<feature type="domain" description="Galactofuranosyltransferase GlfT2 N-terminal" evidence="5">
    <location>
        <begin position="23"/>
        <end position="134"/>
    </location>
</feature>
<reference evidence="8" key="1">
    <citation type="journal article" date="2019" name="Int. J. Syst. Evol. Microbiol.">
        <title>The Global Catalogue of Microorganisms (GCM) 10K type strain sequencing project: providing services to taxonomists for standard genome sequencing and annotation.</title>
        <authorList>
            <consortium name="The Broad Institute Genomics Platform"/>
            <consortium name="The Broad Institute Genome Sequencing Center for Infectious Disease"/>
            <person name="Wu L."/>
            <person name="Ma J."/>
        </authorList>
    </citation>
    <scope>NUCLEOTIDE SEQUENCE [LARGE SCALE GENOMIC DNA]</scope>
    <source>
        <strain evidence="8">JCM 17130</strain>
    </source>
</reference>
<evidence type="ECO:0000256" key="3">
    <source>
        <dbReference type="ARBA" id="ARBA00022676"/>
    </source>
</evidence>
<evidence type="ECO:0000256" key="4">
    <source>
        <dbReference type="ARBA" id="ARBA00022679"/>
    </source>
</evidence>
<comment type="similarity">
    <text evidence="2">Belongs to the glycosyltransferase 2 family.</text>
</comment>
<evidence type="ECO:0000256" key="1">
    <source>
        <dbReference type="ARBA" id="ARBA00004776"/>
    </source>
</evidence>
<accession>A0ABW4L3R4</accession>
<sequence length="616" mass="68638">MTTVQNLVLPTDHERLPLYVDAEGLTVRSRTSAAIGAGGRASFATYFNAFPATYWVQYTAVREITLRLHLTGSGRVVVSRSGRDGDAWAVTTRAFTGGEVTVSLALTGFESGGWLWFDVEAHGEVELLAGRWEVPDAQADGRPTAADRSAGTTIGITTVNKPDFCVRTLQALAQAPEVLDVVDRICVIDQGERKVAAEPGTAELTQSLGGRLRLIDQANLGGSGGFSRGMLEALEAGSASALIMDDDVAVEPDSVLRAVRFAAACPAPTVVGGHMLDLQHPTVLHSWSEVVDQATFMWGAADRSTERHDLAATGLRQTPWMHRVGVADYNGWWMCLLPVEVLDRVGLAAPYFIKWDDAEFGLRAGEAGYRTVSLPGVALWHVSWLDKDDTIDWQAYFHERNRLVTALLHATQPRGGHLLREYRRLHLKQLLCLQYYAVTLRHRALRDVLRGPEHLPETLATAIGEARALAQRFPETRVRPFPDGVAPPQEHSREPRPGPKGLRLALFTLQAVTRHLSVPVRHRQPQRLLPKGEATWWHVPSYDSVLVESADRSGVLWYRRDRRRFARLWWDSLRLTWTLARRWPQLSAAYRRRWPELTCPRRWAAACGRGSDDHAV</sequence>
<evidence type="ECO:0000313" key="7">
    <source>
        <dbReference type="EMBL" id="MFD1717012.1"/>
    </source>
</evidence>
<dbReference type="Pfam" id="PF17994">
    <property type="entry name" value="Glft2_N"/>
    <property type="match status" value="1"/>
</dbReference>
<keyword evidence="8" id="KW-1185">Reference proteome</keyword>
<dbReference type="PANTHER" id="PTHR43179">
    <property type="entry name" value="RHAMNOSYLTRANSFERASE WBBL"/>
    <property type="match status" value="1"/>
</dbReference>
<feature type="domain" description="Galactofuranosyltransferase-2 C-terminal" evidence="6">
    <location>
        <begin position="418"/>
        <end position="605"/>
    </location>
</feature>
<comment type="pathway">
    <text evidence="1">Cell wall biogenesis; cell wall polysaccharide biosynthesis.</text>
</comment>
<dbReference type="Pfam" id="PF19320">
    <property type="entry name" value="GlfT2_domain3"/>
    <property type="match status" value="1"/>
</dbReference>
<protein>
    <submittedName>
        <fullName evidence="7">Glycosyltransferase</fullName>
        <ecNumber evidence="7">2.4.-.-</ecNumber>
    </submittedName>
</protein>
<name>A0ABW4L3R4_9MICO</name>
<evidence type="ECO:0000256" key="2">
    <source>
        <dbReference type="ARBA" id="ARBA00006739"/>
    </source>
</evidence>
<dbReference type="Proteomes" id="UP001597277">
    <property type="component" value="Unassembled WGS sequence"/>
</dbReference>
<dbReference type="InterPro" id="IPR029044">
    <property type="entry name" value="Nucleotide-diphossugar_trans"/>
</dbReference>
<comment type="caution">
    <text evidence="7">The sequence shown here is derived from an EMBL/GenBank/DDBJ whole genome shotgun (WGS) entry which is preliminary data.</text>
</comment>
<dbReference type="PANTHER" id="PTHR43179:SF12">
    <property type="entry name" value="GALACTOFURANOSYLTRANSFERASE GLFT2"/>
    <property type="match status" value="1"/>
</dbReference>
<evidence type="ECO:0000259" key="6">
    <source>
        <dbReference type="Pfam" id="PF19320"/>
    </source>
</evidence>
<organism evidence="7 8">
    <name type="scientific">Georgenia deserti</name>
    <dbReference type="NCBI Taxonomy" id="2093781"/>
    <lineage>
        <taxon>Bacteria</taxon>
        <taxon>Bacillati</taxon>
        <taxon>Actinomycetota</taxon>
        <taxon>Actinomycetes</taxon>
        <taxon>Micrococcales</taxon>
        <taxon>Bogoriellaceae</taxon>
        <taxon>Georgenia</taxon>
    </lineage>
</organism>
<keyword evidence="4 7" id="KW-0808">Transferase</keyword>
<evidence type="ECO:0000259" key="5">
    <source>
        <dbReference type="Pfam" id="PF17994"/>
    </source>
</evidence>
<dbReference type="RefSeq" id="WP_388002461.1">
    <property type="nucleotide sequence ID" value="NZ_JBHUEE010000002.1"/>
</dbReference>
<evidence type="ECO:0000313" key="8">
    <source>
        <dbReference type="Proteomes" id="UP001597277"/>
    </source>
</evidence>
<dbReference type="GO" id="GO:0016757">
    <property type="term" value="F:glycosyltransferase activity"/>
    <property type="evidence" value="ECO:0007669"/>
    <property type="project" value="UniProtKB-KW"/>
</dbReference>
<dbReference type="InterPro" id="IPR040492">
    <property type="entry name" value="GlfT2_N"/>
</dbReference>
<keyword evidence="3 7" id="KW-0328">Glycosyltransferase</keyword>
<dbReference type="Pfam" id="PF13641">
    <property type="entry name" value="Glyco_tranf_2_3"/>
    <property type="match status" value="1"/>
</dbReference>